<dbReference type="InterPro" id="IPR027275">
    <property type="entry name" value="PRC-brl_dom"/>
</dbReference>
<evidence type="ECO:0000259" key="3">
    <source>
        <dbReference type="Pfam" id="PF09557"/>
    </source>
</evidence>
<dbReference type="Pfam" id="PF09557">
    <property type="entry name" value="DUF2382"/>
    <property type="match status" value="1"/>
</dbReference>
<reference evidence="4 5" key="1">
    <citation type="submission" date="2015-08" db="EMBL/GenBank/DDBJ databases">
        <authorList>
            <person name="Babu N.S."/>
            <person name="Beckwith C.J."/>
            <person name="Beseler K.G."/>
            <person name="Brison A."/>
            <person name="Carone J.V."/>
            <person name="Caskin T.P."/>
            <person name="Diamond M."/>
            <person name="Durham M.E."/>
            <person name="Foxe J.M."/>
            <person name="Go M."/>
            <person name="Henderson B.A."/>
            <person name="Jones I.B."/>
            <person name="McGettigan J.A."/>
            <person name="Micheletti S.J."/>
            <person name="Nasrallah M.E."/>
            <person name="Ortiz D."/>
            <person name="Piller C.R."/>
            <person name="Privatt S.R."/>
            <person name="Schneider S.L."/>
            <person name="Sharp S."/>
            <person name="Smith T.C."/>
            <person name="Stanton J.D."/>
            <person name="Ullery H.E."/>
            <person name="Wilson R.J."/>
            <person name="Serrano M.G."/>
            <person name="Buck G."/>
            <person name="Lee V."/>
            <person name="Wang Y."/>
            <person name="Carvalho R."/>
            <person name="Voegtly L."/>
            <person name="Shi R."/>
            <person name="Duckworth R."/>
            <person name="Johnson A."/>
            <person name="Loviza R."/>
            <person name="Walstead R."/>
            <person name="Shah Z."/>
            <person name="Kiflezghi M."/>
            <person name="Wade K."/>
            <person name="Ball S.L."/>
            <person name="Bradley K.W."/>
            <person name="Asai D.J."/>
            <person name="Bowman C.A."/>
            <person name="Russell D.A."/>
            <person name="Pope W.H."/>
            <person name="Jacobs-Sera D."/>
            <person name="Hendrix R.W."/>
            <person name="Hatfull G.F."/>
        </authorList>
    </citation>
    <scope>NUCLEOTIDE SEQUENCE [LARGE SCALE GENOMIC DNA]</scope>
    <source>
        <strain evidence="4 5">PUDD_83A45</strain>
    </source>
</reference>
<evidence type="ECO:0000313" key="4">
    <source>
        <dbReference type="EMBL" id="AKV59625.1"/>
    </source>
</evidence>
<evidence type="ECO:0000256" key="1">
    <source>
        <dbReference type="SAM" id="MobiDB-lite"/>
    </source>
</evidence>
<proteinExistence type="predicted"/>
<dbReference type="PANTHER" id="PTHR38463">
    <property type="entry name" value="STRESS RESPONSE PROTEIN YSNF"/>
    <property type="match status" value="1"/>
</dbReference>
<protein>
    <recommendedName>
        <fullName evidence="6">Photosystem reaction center subunit H</fullName>
    </recommendedName>
</protein>
<feature type="domain" description="DUF2382" evidence="3">
    <location>
        <begin position="194"/>
        <end position="302"/>
    </location>
</feature>
<dbReference type="AlphaFoldDB" id="A0A0K1RDW5"/>
<dbReference type="EMBL" id="CP012342">
    <property type="protein sequence ID" value="AKV59625.1"/>
    <property type="molecule type" value="Genomic_DNA"/>
</dbReference>
<name>A0A0K1RDW5_9CORY</name>
<dbReference type="InterPro" id="IPR011033">
    <property type="entry name" value="PRC_barrel-like_sf"/>
</dbReference>
<evidence type="ECO:0008006" key="6">
    <source>
        <dbReference type="Google" id="ProtNLM"/>
    </source>
</evidence>
<feature type="compositionally biased region" description="Basic and acidic residues" evidence="1">
    <location>
        <begin position="281"/>
        <end position="303"/>
    </location>
</feature>
<dbReference type="Proteomes" id="UP000060016">
    <property type="component" value="Chromosome"/>
</dbReference>
<feature type="region of interest" description="Disordered" evidence="1">
    <location>
        <begin position="281"/>
        <end position="315"/>
    </location>
</feature>
<dbReference type="STRING" id="156976.AK829_11385"/>
<organism evidence="4 5">
    <name type="scientific">Corynebacterium riegelii</name>
    <dbReference type="NCBI Taxonomy" id="156976"/>
    <lineage>
        <taxon>Bacteria</taxon>
        <taxon>Bacillati</taxon>
        <taxon>Actinomycetota</taxon>
        <taxon>Actinomycetes</taxon>
        <taxon>Mycobacteriales</taxon>
        <taxon>Corynebacteriaceae</taxon>
        <taxon>Corynebacterium</taxon>
    </lineage>
</organism>
<dbReference type="RefSeq" id="WP_052206014.1">
    <property type="nucleotide sequence ID" value="NZ_CP012342.1"/>
</dbReference>
<dbReference type="PATRIC" id="fig|156976.3.peg.2295"/>
<accession>A0A0K1RDW5</accession>
<keyword evidence="5" id="KW-1185">Reference proteome</keyword>
<dbReference type="PANTHER" id="PTHR38463:SF1">
    <property type="entry name" value="STRESS RESPONSE PROTEIN YSNF"/>
    <property type="match status" value="1"/>
</dbReference>
<evidence type="ECO:0000313" key="5">
    <source>
        <dbReference type="Proteomes" id="UP000060016"/>
    </source>
</evidence>
<dbReference type="InterPro" id="IPR052967">
    <property type="entry name" value="Stress_Response_Assoc"/>
</dbReference>
<dbReference type="GO" id="GO:0019684">
    <property type="term" value="P:photosynthesis, light reaction"/>
    <property type="evidence" value="ECO:0007669"/>
    <property type="project" value="InterPro"/>
</dbReference>
<sequence length="315" mass="32702">MTNLNRIEDLANATAYDVNGDKVGSVQDVYVNDTTGQPDFITVNHGLFGTGTSIVPLRGHSLRDGDLHLAFPKDRIEDAPDLDDNGHLTTNDQDALYRHYALTETQDVTTYETGAPVEPVDGAAGAGAAGYGVDAGATDAGATGAGVPAAGVGAAAAGVGAGAAGLGAADAGYADGVAGTADAGVAGTDSDELIRSEEQLNVSKDRVESGEVHLRKYVVTETETVEVPVEREEVRIVREPITEADRAAHTGAIGEAEASVTLHEDQVTVTKESVPVEKVSLETETVRDTETVSEEVRKERFETDGVVTDGDADLR</sequence>
<dbReference type="SUPFAM" id="SSF50346">
    <property type="entry name" value="PRC-barrel domain"/>
    <property type="match status" value="1"/>
</dbReference>
<dbReference type="KEGG" id="crie:AK829_11385"/>
<dbReference type="InterPro" id="IPR014747">
    <property type="entry name" value="Bac_photo_RC_H_C"/>
</dbReference>
<evidence type="ECO:0000259" key="2">
    <source>
        <dbReference type="Pfam" id="PF05239"/>
    </source>
</evidence>
<dbReference type="InterPro" id="IPR019060">
    <property type="entry name" value="DUF2382"/>
</dbReference>
<dbReference type="GO" id="GO:0030077">
    <property type="term" value="C:plasma membrane light-harvesting complex"/>
    <property type="evidence" value="ECO:0007669"/>
    <property type="project" value="InterPro"/>
</dbReference>
<dbReference type="Gene3D" id="3.90.50.10">
    <property type="entry name" value="Photosynthetic Reaction Center, subunit H, domain 2"/>
    <property type="match status" value="1"/>
</dbReference>
<gene>
    <name evidence="4" type="ORF">AK829_11385</name>
</gene>
<dbReference type="NCBIfam" id="TIGR02271">
    <property type="entry name" value="YsnF/AvaK domain"/>
    <property type="match status" value="1"/>
</dbReference>
<feature type="domain" description="PRC-barrel" evidence="2">
    <location>
        <begin position="6"/>
        <end position="74"/>
    </location>
</feature>
<dbReference type="Pfam" id="PF05239">
    <property type="entry name" value="PRC"/>
    <property type="match status" value="1"/>
</dbReference>